<name>A0A221V475_9FLAO</name>
<accession>A0A221V475</accession>
<dbReference type="RefSeq" id="WP_093980768.1">
    <property type="nucleotide sequence ID" value="NZ_CP022516.1"/>
</dbReference>
<dbReference type="AlphaFoldDB" id="A0A221V475"/>
<feature type="chain" id="PRO_5012872127" description="Lipocalin-like domain protein" evidence="1">
    <location>
        <begin position="23"/>
        <end position="147"/>
    </location>
</feature>
<evidence type="ECO:0008006" key="4">
    <source>
        <dbReference type="Google" id="ProtNLM"/>
    </source>
</evidence>
<reference evidence="2 3" key="1">
    <citation type="submission" date="2017-07" db="EMBL/GenBank/DDBJ databases">
        <title>Genome Sequence of Arenibacter algicola Strain SMS7 Isolated from a culture of the Diatom Skeletonema marinoi.</title>
        <authorList>
            <person name="Topel M."/>
            <person name="Pinder M.I.M."/>
            <person name="Johansson O.N."/>
            <person name="Kourtchenko O."/>
            <person name="Godhe A."/>
            <person name="Clarke A.K."/>
        </authorList>
    </citation>
    <scope>NUCLEOTIDE SEQUENCE [LARGE SCALE GENOMIC DNA]</scope>
    <source>
        <strain evidence="2 3">SMS7</strain>
        <plasmid evidence="3">Plasmid psms7</plasmid>
    </source>
</reference>
<keyword evidence="1" id="KW-0732">Signal</keyword>
<dbReference type="KEGG" id="aalg:AREALGSMS7_05032"/>
<dbReference type="EMBL" id="CP022516">
    <property type="protein sequence ID" value="ASO08404.1"/>
    <property type="molecule type" value="Genomic_DNA"/>
</dbReference>
<dbReference type="Proteomes" id="UP000204551">
    <property type="component" value="Plasmid pSMS7"/>
</dbReference>
<geneLocation type="plasmid" evidence="3">
    <name>psms7</name>
</geneLocation>
<evidence type="ECO:0000313" key="2">
    <source>
        <dbReference type="EMBL" id="ASO08404.1"/>
    </source>
</evidence>
<organism evidence="2 3">
    <name type="scientific">Arenibacter algicola</name>
    <dbReference type="NCBI Taxonomy" id="616991"/>
    <lineage>
        <taxon>Bacteria</taxon>
        <taxon>Pseudomonadati</taxon>
        <taxon>Bacteroidota</taxon>
        <taxon>Flavobacteriia</taxon>
        <taxon>Flavobacteriales</taxon>
        <taxon>Flavobacteriaceae</taxon>
        <taxon>Arenibacter</taxon>
    </lineage>
</organism>
<sequence>MKNFIKLSFIFLVVLVSCSSDDGNDNTIDLDAFPQEWTLVRMTIGMTDQTLTGNDMLYQERYLLQENGSFEKIRVQDGQESSAEGTFSYGTSDGSVNLTLNYEDDPNGIISNCGLNETEVLMFNSQKNQLESTYQICDGPTLIYELK</sequence>
<protein>
    <recommendedName>
        <fullName evidence="4">Lipocalin-like domain protein</fullName>
    </recommendedName>
</protein>
<proteinExistence type="predicted"/>
<evidence type="ECO:0000256" key="1">
    <source>
        <dbReference type="SAM" id="SignalP"/>
    </source>
</evidence>
<feature type="signal peptide" evidence="1">
    <location>
        <begin position="1"/>
        <end position="22"/>
    </location>
</feature>
<keyword evidence="2" id="KW-0614">Plasmid</keyword>
<dbReference type="PROSITE" id="PS51257">
    <property type="entry name" value="PROKAR_LIPOPROTEIN"/>
    <property type="match status" value="1"/>
</dbReference>
<evidence type="ECO:0000313" key="3">
    <source>
        <dbReference type="Proteomes" id="UP000204551"/>
    </source>
</evidence>
<gene>
    <name evidence="2" type="ORF">AREALGSMS7_05032</name>
</gene>